<keyword evidence="3" id="KW-0282">Flagellum</keyword>
<reference evidence="3 4" key="1">
    <citation type="submission" date="2017-04" db="EMBL/GenBank/DDBJ databases">
        <authorList>
            <person name="Afonso C.L."/>
            <person name="Miller P.J."/>
            <person name="Scott M.A."/>
            <person name="Spackman E."/>
            <person name="Goraichik I."/>
            <person name="Dimitrov K.M."/>
            <person name="Suarez D.L."/>
            <person name="Swayne D.E."/>
        </authorList>
    </citation>
    <scope>NUCLEOTIDE SEQUENCE [LARGE SCALE GENOMIC DNA]</scope>
    <source>
        <strain evidence="3 4">N3/975</strain>
    </source>
</reference>
<keyword evidence="1" id="KW-0472">Membrane</keyword>
<keyword evidence="4" id="KW-1185">Reference proteome</keyword>
<evidence type="ECO:0000256" key="1">
    <source>
        <dbReference type="SAM" id="Phobius"/>
    </source>
</evidence>
<gene>
    <name evidence="3" type="ORF">SAMN05661091_1013</name>
</gene>
<organism evidence="3 4">
    <name type="scientific">Paenibacillus uliginis N3/975</name>
    <dbReference type="NCBI Taxonomy" id="1313296"/>
    <lineage>
        <taxon>Bacteria</taxon>
        <taxon>Bacillati</taxon>
        <taxon>Bacillota</taxon>
        <taxon>Bacilli</taxon>
        <taxon>Bacillales</taxon>
        <taxon>Paenibacillaceae</taxon>
        <taxon>Paenibacillus</taxon>
    </lineage>
</organism>
<dbReference type="EMBL" id="LT840184">
    <property type="protein sequence ID" value="SMF73866.1"/>
    <property type="molecule type" value="Genomic_DNA"/>
</dbReference>
<feature type="transmembrane region" description="Helical" evidence="1">
    <location>
        <begin position="21"/>
        <end position="41"/>
    </location>
</feature>
<evidence type="ECO:0000259" key="2">
    <source>
        <dbReference type="Pfam" id="PF16982"/>
    </source>
</evidence>
<dbReference type="Pfam" id="PF16982">
    <property type="entry name" value="Flp1_like"/>
    <property type="match status" value="1"/>
</dbReference>
<dbReference type="InterPro" id="IPR031564">
    <property type="entry name" value="Flp1-like"/>
</dbReference>
<dbReference type="Proteomes" id="UP000192940">
    <property type="component" value="Chromosome I"/>
</dbReference>
<keyword evidence="3" id="KW-0969">Cilium</keyword>
<proteinExistence type="predicted"/>
<name>A0A1X7GSH5_9BACL</name>
<evidence type="ECO:0000313" key="4">
    <source>
        <dbReference type="Proteomes" id="UP000192940"/>
    </source>
</evidence>
<protein>
    <submittedName>
        <fullName evidence="3">Putative Flagellin, Flp1-like, domain</fullName>
    </submittedName>
</protein>
<feature type="domain" description="Putative Flagellin Flp1-like" evidence="2">
    <location>
        <begin position="15"/>
        <end position="60"/>
    </location>
</feature>
<dbReference type="STRING" id="1313296.SAMN05661091_1013"/>
<keyword evidence="1" id="KW-1133">Transmembrane helix</keyword>
<keyword evidence="1" id="KW-0812">Transmembrane</keyword>
<sequence length="67" mass="7848">MIRMLSVLRNQVRAFWKDEKGIGTLEMILIIVVILIIALIFKDQLKDLVTRLFNNVNTRSDEFINSK</sequence>
<accession>A0A1X7GSH5</accession>
<dbReference type="AlphaFoldDB" id="A0A1X7GSH5"/>
<evidence type="ECO:0000313" key="3">
    <source>
        <dbReference type="EMBL" id="SMF73866.1"/>
    </source>
</evidence>
<keyword evidence="3" id="KW-0966">Cell projection</keyword>